<dbReference type="Pfam" id="PF19589">
    <property type="entry name" value="DUF6095"/>
    <property type="match status" value="1"/>
</dbReference>
<protein>
    <submittedName>
        <fullName evidence="2">Uncharacterized protein</fullName>
    </submittedName>
</protein>
<dbReference type="EMBL" id="CP059075">
    <property type="protein sequence ID" value="QRE03185.1"/>
    <property type="molecule type" value="Genomic_DNA"/>
</dbReference>
<evidence type="ECO:0000256" key="1">
    <source>
        <dbReference type="SAM" id="Phobius"/>
    </source>
</evidence>
<keyword evidence="1" id="KW-1133">Transmembrane helix</keyword>
<accession>A0A7U2R8R2</accession>
<feature type="transmembrane region" description="Helical" evidence="1">
    <location>
        <begin position="39"/>
        <end position="60"/>
    </location>
</feature>
<dbReference type="Proteomes" id="UP000596329">
    <property type="component" value="Chromosome"/>
</dbReference>
<dbReference type="InterPro" id="IPR046077">
    <property type="entry name" value="DUF6095"/>
</dbReference>
<keyword evidence="1" id="KW-0812">Transmembrane</keyword>
<keyword evidence="1" id="KW-0472">Membrane</keyword>
<evidence type="ECO:0000313" key="3">
    <source>
        <dbReference type="Proteomes" id="UP000596329"/>
    </source>
</evidence>
<gene>
    <name evidence="2" type="ORF">H0H26_09780</name>
</gene>
<dbReference type="AlphaFoldDB" id="A0A7U2R8R2"/>
<proteinExistence type="predicted"/>
<name>A0A7U2R8R2_FLAPS</name>
<organism evidence="2 3">
    <name type="scientific">Flavobacterium psychrophilum</name>
    <dbReference type="NCBI Taxonomy" id="96345"/>
    <lineage>
        <taxon>Bacteria</taxon>
        <taxon>Pseudomonadati</taxon>
        <taxon>Bacteroidota</taxon>
        <taxon>Flavobacteriia</taxon>
        <taxon>Flavobacteriales</taxon>
        <taxon>Flavobacteriaceae</taxon>
        <taxon>Flavobacterium</taxon>
    </lineage>
</organism>
<sequence length="75" mass="8564">MSTNKEILFKGIKYIAWALPLYFIGPSIIYNAFVNKGNIWHYLVLAIGIIASFFAVFLTFRALKTIMQSLFDGNK</sequence>
<reference evidence="2 3" key="1">
    <citation type="submission" date="2020-07" db="EMBL/GenBank/DDBJ databases">
        <title>Genomic characterization of Flavobacterium psychrophilum strains.</title>
        <authorList>
            <person name="Castillo D."/>
            <person name="Jorgensen J."/>
            <person name="Middelboe M."/>
        </authorList>
    </citation>
    <scope>NUCLEOTIDE SEQUENCE [LARGE SCALE GENOMIC DNA]</scope>
    <source>
        <strain evidence="2 3">FPS-R7</strain>
    </source>
</reference>
<feature type="transmembrane region" description="Helical" evidence="1">
    <location>
        <begin position="12"/>
        <end position="33"/>
    </location>
</feature>
<dbReference type="RefSeq" id="WP_086440595.1">
    <property type="nucleotide sequence ID" value="NZ_CP059075.1"/>
</dbReference>
<evidence type="ECO:0000313" key="2">
    <source>
        <dbReference type="EMBL" id="QRE03185.1"/>
    </source>
</evidence>